<comment type="caution">
    <text evidence="1">The sequence shown here is derived from an EMBL/GenBank/DDBJ whole genome shotgun (WGS) entry which is preliminary data.</text>
</comment>
<evidence type="ECO:0000313" key="1">
    <source>
        <dbReference type="EMBL" id="MDR6786467.1"/>
    </source>
</evidence>
<keyword evidence="2" id="KW-1185">Reference proteome</keyword>
<evidence type="ECO:0000313" key="2">
    <source>
        <dbReference type="Proteomes" id="UP001246858"/>
    </source>
</evidence>
<organism evidence="1 2">
    <name type="scientific">Pedobacter africanus</name>
    <dbReference type="NCBI Taxonomy" id="151894"/>
    <lineage>
        <taxon>Bacteria</taxon>
        <taxon>Pseudomonadati</taxon>
        <taxon>Bacteroidota</taxon>
        <taxon>Sphingobacteriia</taxon>
        <taxon>Sphingobacteriales</taxon>
        <taxon>Sphingobacteriaceae</taxon>
        <taxon>Pedobacter</taxon>
    </lineage>
</organism>
<dbReference type="EMBL" id="JAVDTF010000007">
    <property type="protein sequence ID" value="MDR6786467.1"/>
    <property type="molecule type" value="Genomic_DNA"/>
</dbReference>
<protein>
    <submittedName>
        <fullName evidence="1">Uncharacterized protein</fullName>
    </submittedName>
</protein>
<reference evidence="1" key="1">
    <citation type="submission" date="2023-07" db="EMBL/GenBank/DDBJ databases">
        <title>Sorghum-associated microbial communities from plants grown in Nebraska, USA.</title>
        <authorList>
            <person name="Schachtman D."/>
        </authorList>
    </citation>
    <scope>NUCLEOTIDE SEQUENCE</scope>
    <source>
        <strain evidence="1">2697</strain>
    </source>
</reference>
<dbReference type="Proteomes" id="UP001246858">
    <property type="component" value="Unassembled WGS sequence"/>
</dbReference>
<gene>
    <name evidence="1" type="ORF">J2X78_005062</name>
</gene>
<accession>A0ACC6L4Y1</accession>
<sequence>MKNLLSKINKVGLFAFVLGLLLIGTQSAFKVAKLTPPADGWFEVTVIDPMQSHSDPTNLAFGTRIDEPDETNEEGCARTGNTGDLCAVFLDFTVSATAVPAKISDVNATYESITDDAQQPL</sequence>
<proteinExistence type="predicted"/>
<name>A0ACC6L4Y1_9SPHI</name>